<evidence type="ECO:0000256" key="1">
    <source>
        <dbReference type="ARBA" id="ARBA00004141"/>
    </source>
</evidence>
<feature type="transmembrane region" description="Helical" evidence="8">
    <location>
        <begin position="176"/>
        <end position="199"/>
    </location>
</feature>
<dbReference type="OrthoDB" id="9909019at2759"/>
<keyword evidence="8" id="KW-0012">Acyltransferase</keyword>
<organism evidence="11 12">
    <name type="scientific">Aplosporella prunicola CBS 121167</name>
    <dbReference type="NCBI Taxonomy" id="1176127"/>
    <lineage>
        <taxon>Eukaryota</taxon>
        <taxon>Fungi</taxon>
        <taxon>Dikarya</taxon>
        <taxon>Ascomycota</taxon>
        <taxon>Pezizomycotina</taxon>
        <taxon>Dothideomycetes</taxon>
        <taxon>Dothideomycetes incertae sedis</taxon>
        <taxon>Botryosphaeriales</taxon>
        <taxon>Aplosporellaceae</taxon>
        <taxon>Aplosporella</taxon>
    </lineage>
</organism>
<evidence type="ECO:0000256" key="4">
    <source>
        <dbReference type="ARBA" id="ARBA00023136"/>
    </source>
</evidence>
<feature type="transmembrane region" description="Helical" evidence="8">
    <location>
        <begin position="74"/>
        <end position="97"/>
    </location>
</feature>
<dbReference type="GeneID" id="54300135"/>
<keyword evidence="8" id="KW-0808">Transferase</keyword>
<dbReference type="AlphaFoldDB" id="A0A6A6AZI0"/>
<evidence type="ECO:0000256" key="3">
    <source>
        <dbReference type="ARBA" id="ARBA00022989"/>
    </source>
</evidence>
<comment type="domain">
    <text evidence="8">The DHHC domain is required for palmitoyltransferase activity.</text>
</comment>
<evidence type="ECO:0000313" key="12">
    <source>
        <dbReference type="Proteomes" id="UP000799438"/>
    </source>
</evidence>
<feature type="domain" description="Palmitoyltransferase DHHC" evidence="10">
    <location>
        <begin position="128"/>
        <end position="236"/>
    </location>
</feature>
<dbReference type="EC" id="2.3.1.225" evidence="8"/>
<dbReference type="Pfam" id="PF01529">
    <property type="entry name" value="DHHC"/>
    <property type="match status" value="1"/>
</dbReference>
<sequence>MDSSPPTRASGFAVVARALVVLLACFGAWVVVPSLALVQASGALYFLVYRWAWQRLLRDCVSPGRLFNCPPGAFAKGSALIIFTLGLELLFAVPWYWMVLVGTTRARWGKRLASADPPPGILQLGTQSGERRWCEVCRIWMPNRARHVGWIGRCLHVYEHTCEFFPGAIFLSSQKAYLLGLMFLPGHVVLTVVAGLSLVSERRTPQDYAYVALMGFAAIAMIFAGFALIWPLWKFIAVDNVRSAEEHGVWLSVSSTSGRTQRQVGPNPARRPWDCGWRENICMNMGPVREWLLLWRDPPIGRLLEQNQGWAQWVLDIRKELDEQEAALAELGPIMPTPPRTLRSSSQHRTSGFELAPVPLPRRRHTSSSEDV</sequence>
<protein>
    <recommendedName>
        <fullName evidence="8">Palmitoyltransferase</fullName>
        <ecNumber evidence="8">2.3.1.225</ecNumber>
    </recommendedName>
</protein>
<keyword evidence="2 8" id="KW-0812">Transmembrane</keyword>
<evidence type="ECO:0000256" key="2">
    <source>
        <dbReference type="ARBA" id="ARBA00022692"/>
    </source>
</evidence>
<dbReference type="InterPro" id="IPR001594">
    <property type="entry name" value="Palmitoyltrfase_DHHC"/>
</dbReference>
<feature type="region of interest" description="Disordered" evidence="9">
    <location>
        <begin position="332"/>
        <end position="372"/>
    </location>
</feature>
<dbReference type="EMBL" id="ML995523">
    <property type="protein sequence ID" value="KAF2136365.1"/>
    <property type="molecule type" value="Genomic_DNA"/>
</dbReference>
<keyword evidence="3 8" id="KW-1133">Transmembrane helix</keyword>
<keyword evidence="4 8" id="KW-0472">Membrane</keyword>
<keyword evidence="12" id="KW-1185">Reference proteome</keyword>
<proteinExistence type="inferred from homology"/>
<evidence type="ECO:0000256" key="5">
    <source>
        <dbReference type="ARBA" id="ARBA00023139"/>
    </source>
</evidence>
<evidence type="ECO:0000256" key="9">
    <source>
        <dbReference type="SAM" id="MobiDB-lite"/>
    </source>
</evidence>
<comment type="catalytic activity">
    <reaction evidence="7 8">
        <text>L-cysteinyl-[protein] + hexadecanoyl-CoA = S-hexadecanoyl-L-cysteinyl-[protein] + CoA</text>
        <dbReference type="Rhea" id="RHEA:36683"/>
        <dbReference type="Rhea" id="RHEA-COMP:10131"/>
        <dbReference type="Rhea" id="RHEA-COMP:11032"/>
        <dbReference type="ChEBI" id="CHEBI:29950"/>
        <dbReference type="ChEBI" id="CHEBI:57287"/>
        <dbReference type="ChEBI" id="CHEBI:57379"/>
        <dbReference type="ChEBI" id="CHEBI:74151"/>
        <dbReference type="EC" id="2.3.1.225"/>
    </reaction>
</comment>
<evidence type="ECO:0000259" key="10">
    <source>
        <dbReference type="Pfam" id="PF01529"/>
    </source>
</evidence>
<evidence type="ECO:0000313" key="11">
    <source>
        <dbReference type="EMBL" id="KAF2136365.1"/>
    </source>
</evidence>
<keyword evidence="6" id="KW-0449">Lipoprotein</keyword>
<feature type="transmembrane region" description="Helical" evidence="8">
    <location>
        <begin position="12"/>
        <end position="30"/>
    </location>
</feature>
<dbReference type="GO" id="GO:0016020">
    <property type="term" value="C:membrane"/>
    <property type="evidence" value="ECO:0007669"/>
    <property type="project" value="UniProtKB-SubCell"/>
</dbReference>
<evidence type="ECO:0000256" key="7">
    <source>
        <dbReference type="ARBA" id="ARBA00048048"/>
    </source>
</evidence>
<evidence type="ECO:0000256" key="6">
    <source>
        <dbReference type="ARBA" id="ARBA00023288"/>
    </source>
</evidence>
<dbReference type="RefSeq" id="XP_033392083.1">
    <property type="nucleotide sequence ID" value="XM_033542638.1"/>
</dbReference>
<feature type="transmembrane region" description="Helical" evidence="8">
    <location>
        <begin position="211"/>
        <end position="233"/>
    </location>
</feature>
<dbReference type="PROSITE" id="PS50216">
    <property type="entry name" value="DHHC"/>
    <property type="match status" value="1"/>
</dbReference>
<evidence type="ECO:0000256" key="8">
    <source>
        <dbReference type="RuleBase" id="RU079119"/>
    </source>
</evidence>
<accession>A0A6A6AZI0</accession>
<reference evidence="11" key="1">
    <citation type="journal article" date="2020" name="Stud. Mycol.">
        <title>101 Dothideomycetes genomes: a test case for predicting lifestyles and emergence of pathogens.</title>
        <authorList>
            <person name="Haridas S."/>
            <person name="Albert R."/>
            <person name="Binder M."/>
            <person name="Bloem J."/>
            <person name="Labutti K."/>
            <person name="Salamov A."/>
            <person name="Andreopoulos B."/>
            <person name="Baker S."/>
            <person name="Barry K."/>
            <person name="Bills G."/>
            <person name="Bluhm B."/>
            <person name="Cannon C."/>
            <person name="Castanera R."/>
            <person name="Culley D."/>
            <person name="Daum C."/>
            <person name="Ezra D."/>
            <person name="Gonzalez J."/>
            <person name="Henrissat B."/>
            <person name="Kuo A."/>
            <person name="Liang C."/>
            <person name="Lipzen A."/>
            <person name="Lutzoni F."/>
            <person name="Magnuson J."/>
            <person name="Mondo S."/>
            <person name="Nolan M."/>
            <person name="Ohm R."/>
            <person name="Pangilinan J."/>
            <person name="Park H.-J."/>
            <person name="Ramirez L."/>
            <person name="Alfaro M."/>
            <person name="Sun H."/>
            <person name="Tritt A."/>
            <person name="Yoshinaga Y."/>
            <person name="Zwiers L.-H."/>
            <person name="Turgeon B."/>
            <person name="Goodwin S."/>
            <person name="Spatafora J."/>
            <person name="Crous P."/>
            <person name="Grigoriev I."/>
        </authorList>
    </citation>
    <scope>NUCLEOTIDE SEQUENCE</scope>
    <source>
        <strain evidence="11">CBS 121167</strain>
    </source>
</reference>
<gene>
    <name evidence="11" type="ORF">K452DRAFT_302805</name>
</gene>
<name>A0A6A6AZI0_9PEZI</name>
<keyword evidence="5" id="KW-0564">Palmitate</keyword>
<dbReference type="GO" id="GO:0019706">
    <property type="term" value="F:protein-cysteine S-palmitoyltransferase activity"/>
    <property type="evidence" value="ECO:0007669"/>
    <property type="project" value="UniProtKB-EC"/>
</dbReference>
<comment type="subcellular location">
    <subcellularLocation>
        <location evidence="1">Membrane</location>
        <topology evidence="1">Multi-pass membrane protein</topology>
    </subcellularLocation>
</comment>
<comment type="similarity">
    <text evidence="8">Belongs to the DHHC palmitoyltransferase family.</text>
</comment>
<dbReference type="Proteomes" id="UP000799438">
    <property type="component" value="Unassembled WGS sequence"/>
</dbReference>